<dbReference type="Proteomes" id="UP000812287">
    <property type="component" value="Unassembled WGS sequence"/>
</dbReference>
<reference evidence="1" key="1">
    <citation type="submission" date="2020-11" db="EMBL/GenBank/DDBJ databases">
        <title>Adaptations for nitrogen fixation in a non-lichenized fungal sporocarp promotes dispersal by wood-feeding termites.</title>
        <authorList>
            <consortium name="DOE Joint Genome Institute"/>
            <person name="Koch R.A."/>
            <person name="Yoon G."/>
            <person name="Arayal U."/>
            <person name="Lail K."/>
            <person name="Amirebrahimi M."/>
            <person name="Labutti K."/>
            <person name="Lipzen A."/>
            <person name="Riley R."/>
            <person name="Barry K."/>
            <person name="Henrissat B."/>
            <person name="Grigoriev I.V."/>
            <person name="Herr J.R."/>
            <person name="Aime M.C."/>
        </authorList>
    </citation>
    <scope>NUCLEOTIDE SEQUENCE</scope>
    <source>
        <strain evidence="1">MCA 3950</strain>
    </source>
</reference>
<organism evidence="1 2">
    <name type="scientific">Guyanagaster necrorhizus</name>
    <dbReference type="NCBI Taxonomy" id="856835"/>
    <lineage>
        <taxon>Eukaryota</taxon>
        <taxon>Fungi</taxon>
        <taxon>Dikarya</taxon>
        <taxon>Basidiomycota</taxon>
        <taxon>Agaricomycotina</taxon>
        <taxon>Agaricomycetes</taxon>
        <taxon>Agaricomycetidae</taxon>
        <taxon>Agaricales</taxon>
        <taxon>Marasmiineae</taxon>
        <taxon>Physalacriaceae</taxon>
        <taxon>Guyanagaster</taxon>
    </lineage>
</organism>
<accession>A0A9P7VYK6</accession>
<dbReference type="RefSeq" id="XP_043042330.1">
    <property type="nucleotide sequence ID" value="XM_043184083.1"/>
</dbReference>
<name>A0A9P7VYK6_9AGAR</name>
<evidence type="ECO:0000313" key="2">
    <source>
        <dbReference type="Proteomes" id="UP000812287"/>
    </source>
</evidence>
<comment type="caution">
    <text evidence="1">The sequence shown here is derived from an EMBL/GenBank/DDBJ whole genome shotgun (WGS) entry which is preliminary data.</text>
</comment>
<gene>
    <name evidence="1" type="ORF">BT62DRAFT_918356</name>
</gene>
<dbReference type="GeneID" id="66106380"/>
<dbReference type="AlphaFoldDB" id="A0A9P7VYK6"/>
<sequence length="131" mass="15248">MILEIEEKKDGTTEKEPMVSTFKIKEVKDPMRKYLAWLLCERMLQEPKKPQHTQVPDKLAEQDERCPKISIKEVSDKENNIFFLWSYAEPPKAKPVVLPAKKRALSSDSKDTLQSIHDAKTLKKKIAKLWV</sequence>
<protein>
    <submittedName>
        <fullName evidence="1">Uncharacterized protein</fullName>
    </submittedName>
</protein>
<proteinExistence type="predicted"/>
<dbReference type="EMBL" id="MU250529">
    <property type="protein sequence ID" value="KAG7448830.1"/>
    <property type="molecule type" value="Genomic_DNA"/>
</dbReference>
<evidence type="ECO:0000313" key="1">
    <source>
        <dbReference type="EMBL" id="KAG7448830.1"/>
    </source>
</evidence>
<keyword evidence="2" id="KW-1185">Reference proteome</keyword>